<feature type="transmembrane region" description="Helical" evidence="5">
    <location>
        <begin position="260"/>
        <end position="279"/>
    </location>
</feature>
<accession>A0A397TCP6</accession>
<dbReference type="EMBL" id="QKYT01000087">
    <property type="protein sequence ID" value="RIA94215.1"/>
    <property type="molecule type" value="Genomic_DNA"/>
</dbReference>
<evidence type="ECO:0000313" key="8">
    <source>
        <dbReference type="Proteomes" id="UP000265703"/>
    </source>
</evidence>
<evidence type="ECO:0000256" key="5">
    <source>
        <dbReference type="SAM" id="Phobius"/>
    </source>
</evidence>
<name>A0A397TCP6_9GLOM</name>
<dbReference type="PROSITE" id="PS50262">
    <property type="entry name" value="G_PROTEIN_RECEP_F1_2"/>
    <property type="match status" value="1"/>
</dbReference>
<gene>
    <name evidence="7" type="ORF">C1645_760663</name>
</gene>
<evidence type="ECO:0000256" key="1">
    <source>
        <dbReference type="ARBA" id="ARBA00004141"/>
    </source>
</evidence>
<comment type="caution">
    <text evidence="7">The sequence shown here is derived from an EMBL/GenBank/DDBJ whole genome shotgun (WGS) entry which is preliminary data.</text>
</comment>
<dbReference type="SUPFAM" id="SSF81321">
    <property type="entry name" value="Family A G protein-coupled receptor-like"/>
    <property type="match status" value="1"/>
</dbReference>
<organism evidence="7 8">
    <name type="scientific">Glomus cerebriforme</name>
    <dbReference type="NCBI Taxonomy" id="658196"/>
    <lineage>
        <taxon>Eukaryota</taxon>
        <taxon>Fungi</taxon>
        <taxon>Fungi incertae sedis</taxon>
        <taxon>Mucoromycota</taxon>
        <taxon>Glomeromycotina</taxon>
        <taxon>Glomeromycetes</taxon>
        <taxon>Glomerales</taxon>
        <taxon>Glomeraceae</taxon>
        <taxon>Glomus</taxon>
    </lineage>
</organism>
<evidence type="ECO:0000256" key="2">
    <source>
        <dbReference type="ARBA" id="ARBA00022692"/>
    </source>
</evidence>
<sequence length="342" mass="39818">MNLQLYSIRTIIFISSFLFIIPINEAYSPSNQTYDLKIDFYIVMSIPLIFNAFNLLGTLYIFYRTFLRWKHDYKSISLSYRFPFYIAITDFLYSSALLINLSYSASNESKLLRNETITWPSPICEVVGFFMTFFVLLNILLVGVISFTTWLRVVKEYYFKFGRFDYKIWLPITLISLVFPLITMHNYGTQEYWCGTRPHTIMLIISPVIIIITLITIIFCYIQVLQTIRVLKDDNSSVTNSYNNYSAQCIEIEKKTFKKVLTYILVFIFQYIPILIYSILKFLKISNIILLALTPSVISIGGIGNVIQYIRNEGLSYTSFSNKKLEEGTDDTISINTLNNSQ</sequence>
<dbReference type="Pfam" id="PF00001">
    <property type="entry name" value="7tm_1"/>
    <property type="match status" value="1"/>
</dbReference>
<feature type="domain" description="G-protein coupled receptors family 1 profile" evidence="6">
    <location>
        <begin position="53"/>
        <end position="309"/>
    </location>
</feature>
<dbReference type="PANTHER" id="PTHR23112:SF0">
    <property type="entry name" value="TRANSMEMBRANE PROTEIN 116"/>
    <property type="match status" value="1"/>
</dbReference>
<dbReference type="GO" id="GO:0007189">
    <property type="term" value="P:adenylate cyclase-activating G protein-coupled receptor signaling pathway"/>
    <property type="evidence" value="ECO:0007669"/>
    <property type="project" value="TreeGrafter"/>
</dbReference>
<dbReference type="AlphaFoldDB" id="A0A397TCP6"/>
<evidence type="ECO:0000256" key="4">
    <source>
        <dbReference type="ARBA" id="ARBA00023136"/>
    </source>
</evidence>
<dbReference type="Proteomes" id="UP000265703">
    <property type="component" value="Unassembled WGS sequence"/>
</dbReference>
<feature type="transmembrane region" description="Helical" evidence="5">
    <location>
        <begin position="84"/>
        <end position="106"/>
    </location>
</feature>
<feature type="transmembrane region" description="Helical" evidence="5">
    <location>
        <begin position="126"/>
        <end position="147"/>
    </location>
</feature>
<feature type="transmembrane region" description="Helical" evidence="5">
    <location>
        <begin position="168"/>
        <end position="188"/>
    </location>
</feature>
<dbReference type="OrthoDB" id="2376869at2759"/>
<feature type="transmembrane region" description="Helical" evidence="5">
    <location>
        <begin position="200"/>
        <end position="222"/>
    </location>
</feature>
<feature type="transmembrane region" description="Helical" evidence="5">
    <location>
        <begin position="40"/>
        <end position="63"/>
    </location>
</feature>
<feature type="transmembrane region" description="Helical" evidence="5">
    <location>
        <begin position="7"/>
        <end position="28"/>
    </location>
</feature>
<dbReference type="PANTHER" id="PTHR23112">
    <property type="entry name" value="G PROTEIN-COUPLED RECEPTOR 157-RELATED"/>
    <property type="match status" value="1"/>
</dbReference>
<protein>
    <recommendedName>
        <fullName evidence="6">G-protein coupled receptors family 1 profile domain-containing protein</fullName>
    </recommendedName>
</protein>
<evidence type="ECO:0000256" key="3">
    <source>
        <dbReference type="ARBA" id="ARBA00022989"/>
    </source>
</evidence>
<reference evidence="7 8" key="1">
    <citation type="submission" date="2018-06" db="EMBL/GenBank/DDBJ databases">
        <title>Comparative genomics reveals the genomic features of Rhizophagus irregularis, R. cerebriforme, R. diaphanum and Gigaspora rosea, and their symbiotic lifestyle signature.</title>
        <authorList>
            <person name="Morin E."/>
            <person name="San Clemente H."/>
            <person name="Chen E.C.H."/>
            <person name="De La Providencia I."/>
            <person name="Hainaut M."/>
            <person name="Kuo A."/>
            <person name="Kohler A."/>
            <person name="Murat C."/>
            <person name="Tang N."/>
            <person name="Roy S."/>
            <person name="Loubradou J."/>
            <person name="Henrissat B."/>
            <person name="Grigoriev I.V."/>
            <person name="Corradi N."/>
            <person name="Roux C."/>
            <person name="Martin F.M."/>
        </authorList>
    </citation>
    <scope>NUCLEOTIDE SEQUENCE [LARGE SCALE GENOMIC DNA]</scope>
    <source>
        <strain evidence="7 8">DAOM 227022</strain>
    </source>
</reference>
<dbReference type="GO" id="GO:0004930">
    <property type="term" value="F:G protein-coupled receptor activity"/>
    <property type="evidence" value="ECO:0007669"/>
    <property type="project" value="InterPro"/>
</dbReference>
<keyword evidence="2 5" id="KW-0812">Transmembrane</keyword>
<dbReference type="InterPro" id="IPR017452">
    <property type="entry name" value="GPCR_Rhodpsn_7TM"/>
</dbReference>
<evidence type="ECO:0000313" key="7">
    <source>
        <dbReference type="EMBL" id="RIA94215.1"/>
    </source>
</evidence>
<keyword evidence="4 5" id="KW-0472">Membrane</keyword>
<dbReference type="InterPro" id="IPR000276">
    <property type="entry name" value="GPCR_Rhodpsn"/>
</dbReference>
<evidence type="ECO:0000259" key="6">
    <source>
        <dbReference type="PROSITE" id="PS50262"/>
    </source>
</evidence>
<keyword evidence="8" id="KW-1185">Reference proteome</keyword>
<feature type="transmembrane region" description="Helical" evidence="5">
    <location>
        <begin position="285"/>
        <end position="307"/>
    </location>
</feature>
<dbReference type="GO" id="GO:0005886">
    <property type="term" value="C:plasma membrane"/>
    <property type="evidence" value="ECO:0007669"/>
    <property type="project" value="TreeGrafter"/>
</dbReference>
<keyword evidence="3 5" id="KW-1133">Transmembrane helix</keyword>
<dbReference type="Gene3D" id="1.20.1070.10">
    <property type="entry name" value="Rhodopsin 7-helix transmembrane proteins"/>
    <property type="match status" value="1"/>
</dbReference>
<proteinExistence type="predicted"/>
<comment type="subcellular location">
    <subcellularLocation>
        <location evidence="1">Membrane</location>
        <topology evidence="1">Multi-pass membrane protein</topology>
    </subcellularLocation>
</comment>